<feature type="transmembrane region" description="Helical" evidence="2">
    <location>
        <begin position="29"/>
        <end position="50"/>
    </location>
</feature>
<gene>
    <name evidence="4" type="ORF">DN603_29985</name>
</gene>
<feature type="domain" description="AprE-like beta-barrel" evidence="3">
    <location>
        <begin position="304"/>
        <end position="395"/>
    </location>
</feature>
<dbReference type="AlphaFoldDB" id="A0A2X2EI44"/>
<name>A0A2X2EI44_RAOPL</name>
<comment type="caution">
    <text evidence="4">The sequence shown here is derived from an EMBL/GenBank/DDBJ whole genome shotgun (WGS) entry which is preliminary data.</text>
</comment>
<keyword evidence="1" id="KW-0175">Coiled coil</keyword>
<dbReference type="InterPro" id="IPR058982">
    <property type="entry name" value="Beta-barrel_AprE"/>
</dbReference>
<protein>
    <submittedName>
        <fullName evidence="4">Anibiotic ABC transporter</fullName>
    </submittedName>
</protein>
<dbReference type="InterPro" id="IPR011053">
    <property type="entry name" value="Single_hybrid_motif"/>
</dbReference>
<evidence type="ECO:0000313" key="4">
    <source>
        <dbReference type="EMBL" id="RWT13345.1"/>
    </source>
</evidence>
<accession>A0A2X2EI44</accession>
<dbReference type="PRINTS" id="PR01490">
    <property type="entry name" value="RTXTOXIND"/>
</dbReference>
<dbReference type="SUPFAM" id="SSF51230">
    <property type="entry name" value="Single hybrid motif"/>
    <property type="match status" value="1"/>
</dbReference>
<dbReference type="Pfam" id="PF26002">
    <property type="entry name" value="Beta-barrel_AprE"/>
    <property type="match status" value="1"/>
</dbReference>
<dbReference type="GeneID" id="57431387"/>
<dbReference type="EMBL" id="QKOX01000063">
    <property type="protein sequence ID" value="RWT13345.1"/>
    <property type="molecule type" value="Genomic_DNA"/>
</dbReference>
<keyword evidence="2" id="KW-1133">Transmembrane helix</keyword>
<dbReference type="Gene3D" id="2.40.50.100">
    <property type="match status" value="1"/>
</dbReference>
<organism evidence="4 5">
    <name type="scientific">Raoultella planticola</name>
    <name type="common">Klebsiella planticola</name>
    <dbReference type="NCBI Taxonomy" id="575"/>
    <lineage>
        <taxon>Bacteria</taxon>
        <taxon>Pseudomonadati</taxon>
        <taxon>Pseudomonadota</taxon>
        <taxon>Gammaproteobacteria</taxon>
        <taxon>Enterobacterales</taxon>
        <taxon>Enterobacteriaceae</taxon>
        <taxon>Klebsiella/Raoultella group</taxon>
        <taxon>Raoultella</taxon>
    </lineage>
</organism>
<evidence type="ECO:0000256" key="1">
    <source>
        <dbReference type="SAM" id="Coils"/>
    </source>
</evidence>
<dbReference type="PANTHER" id="PTHR30386:SF28">
    <property type="entry name" value="EXPORTED PROTEIN"/>
    <property type="match status" value="1"/>
</dbReference>
<dbReference type="PANTHER" id="PTHR30386">
    <property type="entry name" value="MEMBRANE FUSION SUBUNIT OF EMRAB-TOLC MULTIDRUG EFFLUX PUMP"/>
    <property type="match status" value="1"/>
</dbReference>
<keyword evidence="2" id="KW-0812">Transmembrane</keyword>
<proteinExistence type="predicted"/>
<sequence length="420" mass="46689">MNHDLFRQESLDANKTKVLGPVALYCPPFRWLIVAMVCALTIVLVGFCSLGSYTKRETAKGVLTPESGIMTITALTAGTVTALPVREGAGVKKGERIATVSSEISTARYGQTREAIARQLEIQSQGLTQQLTNLEQRNAEALKSLQERSSLLAQQTTELDTIYRQRQRQIALSQKQVDKMAAMRAEGYASNTQVEQQESDLLDAKVRLQDVARQRIEIRQQHAQTRQQLREQPLTYFQQKNDLQQKLSDITQSMMENESRRSVDLRAPEEGTVSAVLVKPGQIVSAGQTIAMLLPDNAHLQARILLSSRAIGFIHTGQRVVLRYESFPWQKFGQHSGAVSEISTSPLSPQEIAGITGNTQIQEPLYQVKVTLDSQSVQAYGKQIGLRPGSGLDADFIVDKRRIYEWVLEPLNALGKMTSL</sequence>
<evidence type="ECO:0000256" key="2">
    <source>
        <dbReference type="SAM" id="Phobius"/>
    </source>
</evidence>
<keyword evidence="2" id="KW-0472">Membrane</keyword>
<dbReference type="RefSeq" id="WP_032686862.1">
    <property type="nucleotide sequence ID" value="NZ_BIIS01000001.1"/>
</dbReference>
<dbReference type="Gene3D" id="2.40.30.170">
    <property type="match status" value="1"/>
</dbReference>
<evidence type="ECO:0000259" key="3">
    <source>
        <dbReference type="Pfam" id="PF26002"/>
    </source>
</evidence>
<dbReference type="Proteomes" id="UP000288843">
    <property type="component" value="Unassembled WGS sequence"/>
</dbReference>
<feature type="coiled-coil region" evidence="1">
    <location>
        <begin position="117"/>
        <end position="144"/>
    </location>
</feature>
<evidence type="ECO:0000313" key="5">
    <source>
        <dbReference type="Proteomes" id="UP000288843"/>
    </source>
</evidence>
<dbReference type="InterPro" id="IPR050739">
    <property type="entry name" value="MFP"/>
</dbReference>
<reference evidence="4 5" key="1">
    <citation type="submission" date="2018-06" db="EMBL/GenBank/DDBJ databases">
        <title>Carbapenemase-producing Enterobacteriaceae present in wastewater treatment plant effluent and nearby surface waters in the US.</title>
        <authorList>
            <person name="Mathys D.A."/>
            <person name="Mollenkopf D.F."/>
            <person name="Feicht S.M."/>
            <person name="Adams R.J."/>
            <person name="Albers A.L."/>
            <person name="Stuever D.M."/>
            <person name="Daniels J.B."/>
            <person name="Wittum T.E."/>
        </authorList>
    </citation>
    <scope>NUCLEOTIDE SEQUENCE [LARGE SCALE GENOMIC DNA]</scope>
    <source>
        <strain evidence="4 5">GEO_47_Down_B</strain>
    </source>
</reference>